<dbReference type="InterPro" id="IPR010982">
    <property type="entry name" value="Lambda_DNA-bd_dom_sf"/>
</dbReference>
<sequence length="58" mass="6975">MTTKELDLRETLISLRLTQKEFADMCEISLRTMQRWVERGYPSALAQYVLDDYMEKQE</sequence>
<dbReference type="Gene3D" id="1.10.260.40">
    <property type="entry name" value="lambda repressor-like DNA-binding domains"/>
    <property type="match status" value="1"/>
</dbReference>
<protein>
    <recommendedName>
        <fullName evidence="2">HTH cro/C1-type domain-containing protein</fullName>
    </recommendedName>
</protein>
<dbReference type="AlphaFoldDB" id="A0A0F9AEF6"/>
<gene>
    <name evidence="1" type="ORF">LCGC14_2582610</name>
</gene>
<reference evidence="1" key="1">
    <citation type="journal article" date="2015" name="Nature">
        <title>Complex archaea that bridge the gap between prokaryotes and eukaryotes.</title>
        <authorList>
            <person name="Spang A."/>
            <person name="Saw J.H."/>
            <person name="Jorgensen S.L."/>
            <person name="Zaremba-Niedzwiedzka K."/>
            <person name="Martijn J."/>
            <person name="Lind A.E."/>
            <person name="van Eijk R."/>
            <person name="Schleper C."/>
            <person name="Guy L."/>
            <person name="Ettema T.J."/>
        </authorList>
    </citation>
    <scope>NUCLEOTIDE SEQUENCE</scope>
</reference>
<evidence type="ECO:0000313" key="1">
    <source>
        <dbReference type="EMBL" id="KKL07775.1"/>
    </source>
</evidence>
<organism evidence="1">
    <name type="scientific">marine sediment metagenome</name>
    <dbReference type="NCBI Taxonomy" id="412755"/>
    <lineage>
        <taxon>unclassified sequences</taxon>
        <taxon>metagenomes</taxon>
        <taxon>ecological metagenomes</taxon>
    </lineage>
</organism>
<dbReference type="EMBL" id="LAZR01043150">
    <property type="protein sequence ID" value="KKL07775.1"/>
    <property type="molecule type" value="Genomic_DNA"/>
</dbReference>
<proteinExistence type="predicted"/>
<evidence type="ECO:0008006" key="2">
    <source>
        <dbReference type="Google" id="ProtNLM"/>
    </source>
</evidence>
<dbReference type="GO" id="GO:0003677">
    <property type="term" value="F:DNA binding"/>
    <property type="evidence" value="ECO:0007669"/>
    <property type="project" value="InterPro"/>
</dbReference>
<name>A0A0F9AEF6_9ZZZZ</name>
<comment type="caution">
    <text evidence="1">The sequence shown here is derived from an EMBL/GenBank/DDBJ whole genome shotgun (WGS) entry which is preliminary data.</text>
</comment>
<accession>A0A0F9AEF6</accession>